<name>A0AA38H3X7_9TREE</name>
<feature type="region of interest" description="Disordered" evidence="1">
    <location>
        <begin position="316"/>
        <end position="357"/>
    </location>
</feature>
<feature type="compositionally biased region" description="Basic and acidic residues" evidence="1">
    <location>
        <begin position="326"/>
        <end position="340"/>
    </location>
</feature>
<gene>
    <name evidence="3" type="ORF">MKK02DRAFT_35553</name>
</gene>
<evidence type="ECO:0000313" key="4">
    <source>
        <dbReference type="Proteomes" id="UP001164286"/>
    </source>
</evidence>
<feature type="compositionally biased region" description="Polar residues" evidence="1">
    <location>
        <begin position="348"/>
        <end position="357"/>
    </location>
</feature>
<feature type="transmembrane region" description="Helical" evidence="2">
    <location>
        <begin position="85"/>
        <end position="105"/>
    </location>
</feature>
<sequence length="357" mass="39306">MSSSTAKSNTERVPSGFTPVMHAVGFKKLYNLVLWFILAGAMFGFVLARFQYLNFSTFCPADGSRGGAAPGECYWFLMSRYKTGILLHLGTILPASLLAVFQFTPFIRHRFRLYHRIAGYLAVLLGIISTVGVFMIADRSFGGSVTIQVFFGALSIAFLGALGMAIYNIRMKQIEQHRAWMLRAWIWAGSIITLRIMYIISLYPASSAIYLSYSCDVLHFMLPDADLLSRYPACAPVIDGTNLLGHALQTSVRANFKGGNVEQLSAAMQACFPVGAWLGWLLHIIGVEVYLKLTPAESERLRQISYVRQIEAGLRNPGNAGSTAERLGDAKPWTPEEKAESVNGGNEPASSQSQRPV</sequence>
<keyword evidence="2" id="KW-0472">Membrane</keyword>
<evidence type="ECO:0000313" key="3">
    <source>
        <dbReference type="EMBL" id="KAI9632171.1"/>
    </source>
</evidence>
<comment type="caution">
    <text evidence="3">The sequence shown here is derived from an EMBL/GenBank/DDBJ whole genome shotgun (WGS) entry which is preliminary data.</text>
</comment>
<dbReference type="RefSeq" id="XP_052941948.1">
    <property type="nucleotide sequence ID" value="XM_053089201.1"/>
</dbReference>
<dbReference type="Pfam" id="PF10067">
    <property type="entry name" value="DUF2306"/>
    <property type="match status" value="1"/>
</dbReference>
<evidence type="ECO:0000256" key="1">
    <source>
        <dbReference type="SAM" id="MobiDB-lite"/>
    </source>
</evidence>
<keyword evidence="2" id="KW-1133">Transmembrane helix</keyword>
<dbReference type="GeneID" id="77728406"/>
<evidence type="ECO:0000256" key="2">
    <source>
        <dbReference type="SAM" id="Phobius"/>
    </source>
</evidence>
<proteinExistence type="predicted"/>
<organism evidence="3 4">
    <name type="scientific">Dioszegia hungarica</name>
    <dbReference type="NCBI Taxonomy" id="4972"/>
    <lineage>
        <taxon>Eukaryota</taxon>
        <taxon>Fungi</taxon>
        <taxon>Dikarya</taxon>
        <taxon>Basidiomycota</taxon>
        <taxon>Agaricomycotina</taxon>
        <taxon>Tremellomycetes</taxon>
        <taxon>Tremellales</taxon>
        <taxon>Bulleribasidiaceae</taxon>
        <taxon>Dioszegia</taxon>
    </lineage>
</organism>
<keyword evidence="2" id="KW-0812">Transmembrane</keyword>
<protein>
    <recommendedName>
        <fullName evidence="5">DUF2306 domain-containing protein</fullName>
    </recommendedName>
</protein>
<keyword evidence="4" id="KW-1185">Reference proteome</keyword>
<reference evidence="3" key="1">
    <citation type="journal article" date="2022" name="G3 (Bethesda)">
        <title>High quality genome of the basidiomycete yeast Dioszegia hungarica PDD-24b-2 isolated from cloud water.</title>
        <authorList>
            <person name="Jarrige D."/>
            <person name="Haridas S."/>
            <person name="Bleykasten-Grosshans C."/>
            <person name="Joly M."/>
            <person name="Nadalig T."/>
            <person name="Sancelme M."/>
            <person name="Vuilleumier S."/>
            <person name="Grigoriev I.V."/>
            <person name="Amato P."/>
            <person name="Bringel F."/>
        </authorList>
    </citation>
    <scope>NUCLEOTIDE SEQUENCE</scope>
    <source>
        <strain evidence="3">PDD-24b-2</strain>
    </source>
</reference>
<accession>A0AA38H3X7</accession>
<feature type="transmembrane region" description="Helical" evidence="2">
    <location>
        <begin position="29"/>
        <end position="48"/>
    </location>
</feature>
<dbReference type="Proteomes" id="UP001164286">
    <property type="component" value="Unassembled WGS sequence"/>
</dbReference>
<dbReference type="AlphaFoldDB" id="A0AA38H3X7"/>
<evidence type="ECO:0008006" key="5">
    <source>
        <dbReference type="Google" id="ProtNLM"/>
    </source>
</evidence>
<feature type="transmembrane region" description="Helical" evidence="2">
    <location>
        <begin position="117"/>
        <end position="137"/>
    </location>
</feature>
<dbReference type="InterPro" id="IPR018750">
    <property type="entry name" value="DUF2306_membrane"/>
</dbReference>
<feature type="transmembrane region" description="Helical" evidence="2">
    <location>
        <begin position="181"/>
        <end position="203"/>
    </location>
</feature>
<feature type="transmembrane region" description="Helical" evidence="2">
    <location>
        <begin position="149"/>
        <end position="169"/>
    </location>
</feature>
<dbReference type="EMBL" id="JAKWFO010000015">
    <property type="protein sequence ID" value="KAI9632171.1"/>
    <property type="molecule type" value="Genomic_DNA"/>
</dbReference>